<gene>
    <name evidence="3" type="ORF">O0S08_12280</name>
</gene>
<dbReference type="InterPro" id="IPR024745">
    <property type="entry name" value="GH44_cat"/>
</dbReference>
<feature type="domain" description="Glycoside hydrolase family 44 catalytic" evidence="2">
    <location>
        <begin position="101"/>
        <end position="324"/>
    </location>
</feature>
<accession>A0ABY7HCS5</accession>
<evidence type="ECO:0000256" key="1">
    <source>
        <dbReference type="SAM" id="MobiDB-lite"/>
    </source>
</evidence>
<keyword evidence="4" id="KW-1185">Reference proteome</keyword>
<evidence type="ECO:0000313" key="3">
    <source>
        <dbReference type="EMBL" id="WAS96918.1"/>
    </source>
</evidence>
<protein>
    <submittedName>
        <fullName evidence="3">Endoglucanase A</fullName>
    </submittedName>
</protein>
<organism evidence="3 4">
    <name type="scientific">Nannocystis punicea</name>
    <dbReference type="NCBI Taxonomy" id="2995304"/>
    <lineage>
        <taxon>Bacteria</taxon>
        <taxon>Pseudomonadati</taxon>
        <taxon>Myxococcota</taxon>
        <taxon>Polyangia</taxon>
        <taxon>Nannocystales</taxon>
        <taxon>Nannocystaceae</taxon>
        <taxon>Nannocystis</taxon>
    </lineage>
</organism>
<dbReference type="EMBL" id="CP114040">
    <property type="protein sequence ID" value="WAS96918.1"/>
    <property type="molecule type" value="Genomic_DNA"/>
</dbReference>
<feature type="region of interest" description="Disordered" evidence="1">
    <location>
        <begin position="23"/>
        <end position="49"/>
    </location>
</feature>
<dbReference type="Proteomes" id="UP001164459">
    <property type="component" value="Chromosome"/>
</dbReference>
<dbReference type="InterPro" id="IPR013780">
    <property type="entry name" value="Glyco_hydro_b"/>
</dbReference>
<dbReference type="RefSeq" id="WP_269039281.1">
    <property type="nucleotide sequence ID" value="NZ_CP114040.1"/>
</dbReference>
<dbReference type="SUPFAM" id="SSF51445">
    <property type="entry name" value="(Trans)glycosidases"/>
    <property type="match status" value="1"/>
</dbReference>
<dbReference type="Gene3D" id="3.20.20.80">
    <property type="entry name" value="Glycosidases"/>
    <property type="match status" value="1"/>
</dbReference>
<sequence length="551" mass="59072">MVHNRLPIIVALTGPACFYTPAGSQSATEGDGPDPGSLVEPGDPGSGDVTFEIRADTDRHPISPWIYGTNQYEDLATTNRGLALVRAGGNRMTAYNWENNASNAGADYQHQNDDYLASQLGVDGDIPGEVVRAVAADVLDAGADLLVTVPICGYVAADKDGGGDVDQTPNYLETRFHPTIARKDAAFDSEPDLNDDAVYQDEFVAWLQAQFPDAFHGERARLLFSLDNEPDLWSSTHERIHPDPVGYAELVDKNTEFAGAIKDVAANAIVAGFVSYGYSGYTTLQNAPDAQGEFISYYLQAMAEAEAQAGKRLVDVLDLHWYTEVYANGQRITGDDNSPASVEARVQAPRSLWDDSFQEDTWIANDVVQGPVRLIPWLKERIDEHYPGTGLGFTEYNYGGGGHISGAIAQADVLGIFGREGVTLAAYWALSEQTSMIWAALRAFTSYDGQGSKFGDTSIHAVTSDVAATSVYASTDVADPARTVIVAINKTGGPLTAAVTLAAYADYSSVAVWQLTGPEPELVSGPALTPAATNAFRYEMPAYSVSVLVPQ</sequence>
<dbReference type="Gene3D" id="2.60.40.1180">
    <property type="entry name" value="Golgi alpha-mannosidase II"/>
    <property type="match status" value="1"/>
</dbReference>
<name>A0ABY7HCS5_9BACT</name>
<dbReference type="InterPro" id="IPR017853">
    <property type="entry name" value="GH"/>
</dbReference>
<dbReference type="Pfam" id="PF12891">
    <property type="entry name" value="Glyco_hydro_44"/>
    <property type="match status" value="1"/>
</dbReference>
<evidence type="ECO:0000259" key="2">
    <source>
        <dbReference type="Pfam" id="PF12891"/>
    </source>
</evidence>
<proteinExistence type="predicted"/>
<reference evidence="3" key="1">
    <citation type="submission" date="2022-11" db="EMBL/GenBank/DDBJ databases">
        <title>Minimal conservation of predation-associated metabolite biosynthetic gene clusters underscores biosynthetic potential of Myxococcota including descriptions for ten novel species: Archangium lansinium sp. nov., Myxococcus landrumus sp. nov., Nannocystis bai.</title>
        <authorList>
            <person name="Ahearne A."/>
            <person name="Stevens C."/>
            <person name="Dowd S."/>
        </authorList>
    </citation>
    <scope>NUCLEOTIDE SEQUENCE</scope>
    <source>
        <strain evidence="3">Fl3</strain>
    </source>
</reference>
<evidence type="ECO:0000313" key="4">
    <source>
        <dbReference type="Proteomes" id="UP001164459"/>
    </source>
</evidence>